<dbReference type="InterPro" id="IPR011010">
    <property type="entry name" value="DNA_brk_join_enz"/>
</dbReference>
<dbReference type="Pfam" id="PF01028">
    <property type="entry name" value="Topoisom_I"/>
    <property type="match status" value="1"/>
</dbReference>
<evidence type="ECO:0000259" key="2">
    <source>
        <dbReference type="Pfam" id="PF21338"/>
    </source>
</evidence>
<evidence type="ECO:0000313" key="4">
    <source>
        <dbReference type="Proteomes" id="UP001355056"/>
    </source>
</evidence>
<dbReference type="Gene3D" id="1.10.132.120">
    <property type="match status" value="1"/>
</dbReference>
<evidence type="ECO:0000259" key="1">
    <source>
        <dbReference type="Pfam" id="PF01028"/>
    </source>
</evidence>
<accession>A0ABU7Z0S5</accession>
<name>A0ABU7Z0S5_9GAMM</name>
<proteinExistence type="predicted"/>
<feature type="domain" description="DNA topoisomerase I catalytic core eukaryotic-type" evidence="1">
    <location>
        <begin position="106"/>
        <end position="307"/>
    </location>
</feature>
<dbReference type="InterPro" id="IPR014711">
    <property type="entry name" value="TopoI_cat_a-hlx-sub_euk"/>
</dbReference>
<dbReference type="EMBL" id="JAXGFP010000006">
    <property type="protein sequence ID" value="MEG3184678.1"/>
    <property type="molecule type" value="Genomic_DNA"/>
</dbReference>
<dbReference type="Gene3D" id="3.30.66.10">
    <property type="entry name" value="DNA topoisomerase I domain"/>
    <property type="match status" value="1"/>
</dbReference>
<dbReference type="SUPFAM" id="SSF55869">
    <property type="entry name" value="DNA topoisomerase I domain"/>
    <property type="match status" value="1"/>
</dbReference>
<dbReference type="RefSeq" id="WP_332617434.1">
    <property type="nucleotide sequence ID" value="NZ_JAXGFP010000006.1"/>
</dbReference>
<dbReference type="PROSITE" id="PS52038">
    <property type="entry name" value="TOPO_IB_2"/>
    <property type="match status" value="1"/>
</dbReference>
<evidence type="ECO:0000313" key="3">
    <source>
        <dbReference type="EMBL" id="MEG3184678.1"/>
    </source>
</evidence>
<dbReference type="Proteomes" id="UP001355056">
    <property type="component" value="Unassembled WGS sequence"/>
</dbReference>
<dbReference type="SUPFAM" id="SSF56349">
    <property type="entry name" value="DNA breaking-rejoining enzymes"/>
    <property type="match status" value="1"/>
</dbReference>
<dbReference type="Pfam" id="PF21338">
    <property type="entry name" value="Top1B_N_bact"/>
    <property type="match status" value="1"/>
</dbReference>
<dbReference type="Gene3D" id="3.90.15.10">
    <property type="entry name" value="Topoisomerase I, Chain A, domain 3"/>
    <property type="match status" value="1"/>
</dbReference>
<comment type="caution">
    <text evidence="3">The sequence shown here is derived from an EMBL/GenBank/DDBJ whole genome shotgun (WGS) entry which is preliminary data.</text>
</comment>
<organism evidence="3 4">
    <name type="scientific">Novilysobacter erysipheiresistens</name>
    <dbReference type="NCBI Taxonomy" id="1749332"/>
    <lineage>
        <taxon>Bacteria</taxon>
        <taxon>Pseudomonadati</taxon>
        <taxon>Pseudomonadota</taxon>
        <taxon>Gammaproteobacteria</taxon>
        <taxon>Lysobacterales</taxon>
        <taxon>Lysobacteraceae</taxon>
        <taxon>Novilysobacter</taxon>
    </lineage>
</organism>
<protein>
    <submittedName>
        <fullName evidence="3">DNA topoisomerase IB</fullName>
    </submittedName>
</protein>
<dbReference type="InterPro" id="IPR049331">
    <property type="entry name" value="Top1B_N_bact"/>
</dbReference>
<keyword evidence="4" id="KW-1185">Reference proteome</keyword>
<feature type="domain" description="DNA topoisomerase IB N-terminal" evidence="2">
    <location>
        <begin position="40"/>
        <end position="88"/>
    </location>
</feature>
<reference evidence="3 4" key="1">
    <citation type="journal article" date="2016" name="Int. J. Syst. Evol. Microbiol.">
        <title>Lysobacter erysipheiresistens sp. nov., an antagonist of powdery mildew, isolated from tobacco-cultivated soil.</title>
        <authorList>
            <person name="Xie B."/>
            <person name="Li T."/>
            <person name="Lin X."/>
            <person name="Wang C.J."/>
            <person name="Chen Y.J."/>
            <person name="Liu W.J."/>
            <person name="Zhao Z.W."/>
        </authorList>
    </citation>
    <scope>NUCLEOTIDE SEQUENCE [LARGE SCALE GENOMIC DNA]</scope>
    <source>
        <strain evidence="3 4">RS-LYSO-3</strain>
    </source>
</reference>
<dbReference type="InterPro" id="IPR013500">
    <property type="entry name" value="TopoI_cat_euk"/>
</dbReference>
<sequence length="357" mass="39864">MDAIDASTRESEGQVVADQAGLRYVHDDEPGIRRRRAGRGFSYLDAEGGRVDSEATLQRIRELAVPPAWTDVWICRTRNGHLQATGRDARGRKQYRYHPEWAKVRGEGKFDRIVAFGTHLPRLRRRLRRDLALPGFPQQKVAAIVVALLADSLARVGNGSYARDNRSYGLTTLRNRHIAFLRGGRARISFRGKGGTAQEITVDDARLSRLVRRCQQLPGQRLFQYRDDEGAVRPVDSDQVNAYLHEVMGEAFTAKDFRTWGGTLAAFREFAAAGPPDDPDAASVPSRRNGVVKAVAATLCNTPAVCRKAYIDPVVFDGWLDGRIARASANARGARQWEKALLKFLKAAHRHDTAQRR</sequence>
<dbReference type="InterPro" id="IPR035447">
    <property type="entry name" value="DNA_topo_I_N_sf"/>
</dbReference>
<gene>
    <name evidence="3" type="ORF">SNE34_11720</name>
</gene>